<evidence type="ECO:0000313" key="4">
    <source>
        <dbReference type="Proteomes" id="UP001470230"/>
    </source>
</evidence>
<evidence type="ECO:0000313" key="3">
    <source>
        <dbReference type="EMBL" id="KAK8877850.1"/>
    </source>
</evidence>
<feature type="region of interest" description="Disordered" evidence="1">
    <location>
        <begin position="767"/>
        <end position="837"/>
    </location>
</feature>
<feature type="region of interest" description="Disordered" evidence="1">
    <location>
        <begin position="709"/>
        <end position="744"/>
    </location>
</feature>
<protein>
    <recommendedName>
        <fullName evidence="2">Protein kinase domain-containing protein</fullName>
    </recommendedName>
</protein>
<dbReference type="Gene3D" id="1.10.510.10">
    <property type="entry name" value="Transferase(Phosphotransferase) domain 1"/>
    <property type="match status" value="1"/>
</dbReference>
<feature type="region of interest" description="Disordered" evidence="1">
    <location>
        <begin position="640"/>
        <end position="668"/>
    </location>
</feature>
<evidence type="ECO:0000256" key="1">
    <source>
        <dbReference type="SAM" id="MobiDB-lite"/>
    </source>
</evidence>
<feature type="compositionally biased region" description="Low complexity" evidence="1">
    <location>
        <begin position="709"/>
        <end position="722"/>
    </location>
</feature>
<gene>
    <name evidence="3" type="ORF">M9Y10_004613</name>
</gene>
<dbReference type="InterPro" id="IPR011009">
    <property type="entry name" value="Kinase-like_dom_sf"/>
</dbReference>
<comment type="caution">
    <text evidence="3">The sequence shown here is derived from an EMBL/GenBank/DDBJ whole genome shotgun (WGS) entry which is preliminary data.</text>
</comment>
<organism evidence="3 4">
    <name type="scientific">Tritrichomonas musculus</name>
    <dbReference type="NCBI Taxonomy" id="1915356"/>
    <lineage>
        <taxon>Eukaryota</taxon>
        <taxon>Metamonada</taxon>
        <taxon>Parabasalia</taxon>
        <taxon>Tritrichomonadida</taxon>
        <taxon>Tritrichomonadidae</taxon>
        <taxon>Tritrichomonas</taxon>
    </lineage>
</organism>
<dbReference type="PANTHER" id="PTHR12984">
    <property type="entry name" value="SCY1-RELATED S/T PROTEIN KINASE-LIKE"/>
    <property type="match status" value="1"/>
</dbReference>
<feature type="compositionally biased region" description="Basic and acidic residues" evidence="1">
    <location>
        <begin position="790"/>
        <end position="803"/>
    </location>
</feature>
<feature type="domain" description="Protein kinase" evidence="2">
    <location>
        <begin position="1"/>
        <end position="264"/>
    </location>
</feature>
<evidence type="ECO:0000259" key="2">
    <source>
        <dbReference type="PROSITE" id="PS50011"/>
    </source>
</evidence>
<feature type="compositionally biased region" description="Low complexity" evidence="1">
    <location>
        <begin position="767"/>
        <end position="776"/>
    </location>
</feature>
<dbReference type="Pfam" id="PF00069">
    <property type="entry name" value="Pkinase"/>
    <property type="match status" value="1"/>
</dbReference>
<dbReference type="PROSITE" id="PS50011">
    <property type="entry name" value="PROTEIN_KINASE_DOM"/>
    <property type="match status" value="1"/>
</dbReference>
<dbReference type="SUPFAM" id="SSF56112">
    <property type="entry name" value="Protein kinase-like (PK-like)"/>
    <property type="match status" value="1"/>
</dbReference>
<feature type="region of interest" description="Disordered" evidence="1">
    <location>
        <begin position="541"/>
        <end position="561"/>
    </location>
</feature>
<accession>A0ABR2JJ47</accession>
<feature type="compositionally biased region" description="Basic residues" evidence="1">
    <location>
        <begin position="541"/>
        <end position="556"/>
    </location>
</feature>
<dbReference type="PANTHER" id="PTHR12984:SF6">
    <property type="entry name" value="SCY1-LIKE PROTEIN 2"/>
    <property type="match status" value="1"/>
</dbReference>
<proteinExistence type="predicted"/>
<dbReference type="InterPro" id="IPR000719">
    <property type="entry name" value="Prot_kinase_dom"/>
</dbReference>
<name>A0ABR2JJ47_9EUKA</name>
<reference evidence="3 4" key="1">
    <citation type="submission" date="2024-04" db="EMBL/GenBank/DDBJ databases">
        <title>Tritrichomonas musculus Genome.</title>
        <authorList>
            <person name="Alves-Ferreira E."/>
            <person name="Grigg M."/>
            <person name="Lorenzi H."/>
            <person name="Galac M."/>
        </authorList>
    </citation>
    <scope>NUCLEOTIDE SEQUENCE [LARGE SCALE GENOMIC DNA]</scope>
    <source>
        <strain evidence="3 4">EAF2021</strain>
    </source>
</reference>
<feature type="compositionally biased region" description="Polar residues" evidence="1">
    <location>
        <begin position="777"/>
        <end position="789"/>
    </location>
</feature>
<keyword evidence="4" id="KW-1185">Reference proteome</keyword>
<dbReference type="EMBL" id="JAPFFF010000011">
    <property type="protein sequence ID" value="KAK8877850.1"/>
    <property type="molecule type" value="Genomic_DNA"/>
</dbReference>
<sequence>MDSSISANYKNIVFSFRIKHWEVSSAVHISSGIDVSIWKFLYNDIISNYTEAEISSFISKYRNSLVASQHIHHFNILRIFEISDENEPLSFSSEKIEKPISQEKNVTNDEAAFIISQLCTALCYLHQELHVAYFAISPDNIFLSPHFNVKLANLVHFAKFTDNDSVVEPNLYPLNASIFDIDPRFASPEVTNHESLSSYSDVFSFALFVIYLFTNEVPKLPISDSKLCISNDLKDIVKQCLLVQPEKRPTFDQILSEQSMNPVAVRFLNFIPKINESSIEVRENFYKKLSDIISDFSPRILTLKFTPILVKEIIDNKELSQQLLPMLLIAAEKINPLDIYKIIVNPLFKTEQYADYLFEKALMITDASVFVPILIETYKSKFKSISSRKKELLKSVNALENIKSIICMIGSIDNESVIESILPVCKGKVEISDSAIFIKQLKQLYKKFNPNITVCTSIANALVSIQPNAEYASKAVSLSFNLIKSLFQRDIKGELVKFIEKFVSLARDSIESTESLSISASQSSGQNLNLIDDDLEVLSSRKGKKDKRHKEKKNRRSSLTTTTMKKMDLTIRNNSFSNSQSLFALPKGINPLSLKNTYDIEIDPFEFRKYINAMELPIVIKDSDPFEILTESRRRMSDFSININSSSDNEEDNYPTNQNDVFKNESVEPKNVIPVQEKKKISRINKSHRRSLSTQDVFNFTELDAQPSNSNLLFSGNNNSLSKVRDQSDDDEDGPFKVSNKGSLLSASIGSGFPTLMKSYSSSNNISNPFNSKSPNYISNNNLKNISSRSMHDLSHNNSKESPQETIQSQSKAKYSKQKRPSIPTPPTKRTKKNNIE</sequence>
<dbReference type="Proteomes" id="UP001470230">
    <property type="component" value="Unassembled WGS sequence"/>
</dbReference>
<dbReference type="InterPro" id="IPR051177">
    <property type="entry name" value="CIK-Related_Protein"/>
</dbReference>
<dbReference type="SMART" id="SM00220">
    <property type="entry name" value="S_TKc"/>
    <property type="match status" value="1"/>
</dbReference>